<evidence type="ECO:0000256" key="6">
    <source>
        <dbReference type="ARBA" id="ARBA00023225"/>
    </source>
</evidence>
<organism evidence="8 9">
    <name type="scientific">Virgisporangium aliadipatigenens</name>
    <dbReference type="NCBI Taxonomy" id="741659"/>
    <lineage>
        <taxon>Bacteria</taxon>
        <taxon>Bacillati</taxon>
        <taxon>Actinomycetota</taxon>
        <taxon>Actinomycetes</taxon>
        <taxon>Micromonosporales</taxon>
        <taxon>Micromonosporaceae</taxon>
        <taxon>Virgisporangium</taxon>
    </lineage>
</organism>
<dbReference type="GO" id="GO:0015031">
    <property type="term" value="P:protein transport"/>
    <property type="evidence" value="ECO:0007669"/>
    <property type="project" value="UniProtKB-KW"/>
</dbReference>
<dbReference type="Pfam" id="PF02108">
    <property type="entry name" value="FliH"/>
    <property type="match status" value="1"/>
</dbReference>
<evidence type="ECO:0000256" key="2">
    <source>
        <dbReference type="ARBA" id="ARBA00006602"/>
    </source>
</evidence>
<comment type="caution">
    <text evidence="8">The sequence shown here is derived from an EMBL/GenBank/DDBJ whole genome shotgun (WGS) entry which is preliminary data.</text>
</comment>
<dbReference type="InterPro" id="IPR051472">
    <property type="entry name" value="T3SS_Stator/FliH"/>
</dbReference>
<dbReference type="GO" id="GO:0005829">
    <property type="term" value="C:cytosol"/>
    <property type="evidence" value="ECO:0007669"/>
    <property type="project" value="TreeGrafter"/>
</dbReference>
<evidence type="ECO:0000313" key="8">
    <source>
        <dbReference type="EMBL" id="GIJ50828.1"/>
    </source>
</evidence>
<accession>A0A8J3YW73</accession>
<evidence type="ECO:0000313" key="9">
    <source>
        <dbReference type="Proteomes" id="UP000619260"/>
    </source>
</evidence>
<comment type="similarity">
    <text evidence="2">Belongs to the FliH family.</text>
</comment>
<keyword evidence="5" id="KW-0653">Protein transport</keyword>
<evidence type="ECO:0000256" key="5">
    <source>
        <dbReference type="ARBA" id="ARBA00022927"/>
    </source>
</evidence>
<protein>
    <recommendedName>
        <fullName evidence="7">Flagellar assembly protein FliH/Type III secretion system HrpE domain-containing protein</fullName>
    </recommendedName>
</protein>
<proteinExistence type="inferred from homology"/>
<comment type="function">
    <text evidence="1">Needed for flagellar regrowth and assembly.</text>
</comment>
<evidence type="ECO:0000256" key="4">
    <source>
        <dbReference type="ARBA" id="ARBA00022795"/>
    </source>
</evidence>
<evidence type="ECO:0000256" key="3">
    <source>
        <dbReference type="ARBA" id="ARBA00022448"/>
    </source>
</evidence>
<dbReference type="AlphaFoldDB" id="A0A8J3YW73"/>
<dbReference type="PANTHER" id="PTHR34982">
    <property type="entry name" value="YOP PROTEINS TRANSLOCATION PROTEIN L"/>
    <property type="match status" value="1"/>
</dbReference>
<gene>
    <name evidence="8" type="ORF">Val02_77140</name>
</gene>
<dbReference type="EMBL" id="BOPF01000040">
    <property type="protein sequence ID" value="GIJ50828.1"/>
    <property type="molecule type" value="Genomic_DNA"/>
</dbReference>
<dbReference type="InterPro" id="IPR018035">
    <property type="entry name" value="Flagellar_FliH/T3SS_HrpE"/>
</dbReference>
<feature type="domain" description="Flagellar assembly protein FliH/Type III secretion system HrpE" evidence="7">
    <location>
        <begin position="85"/>
        <end position="199"/>
    </location>
</feature>
<name>A0A8J3YW73_9ACTN</name>
<dbReference type="GO" id="GO:0044781">
    <property type="term" value="P:bacterial-type flagellum organization"/>
    <property type="evidence" value="ECO:0007669"/>
    <property type="project" value="UniProtKB-KW"/>
</dbReference>
<keyword evidence="3" id="KW-0813">Transport</keyword>
<dbReference type="PANTHER" id="PTHR34982:SF1">
    <property type="entry name" value="FLAGELLAR ASSEMBLY PROTEIN FLIH"/>
    <property type="match status" value="1"/>
</dbReference>
<evidence type="ECO:0000259" key="7">
    <source>
        <dbReference type="Pfam" id="PF02108"/>
    </source>
</evidence>
<evidence type="ECO:0000256" key="1">
    <source>
        <dbReference type="ARBA" id="ARBA00003041"/>
    </source>
</evidence>
<dbReference type="Proteomes" id="UP000619260">
    <property type="component" value="Unassembled WGS sequence"/>
</dbReference>
<keyword evidence="4" id="KW-1005">Bacterial flagellum biogenesis</keyword>
<keyword evidence="6" id="KW-1006">Bacterial flagellum protein export</keyword>
<sequence>MVRAADAGTVQAARFDVPLALGPQLPGELAEKLRREAQAAGYAAGWAEGRRAAEEGAREARARFDTEARAALAAQEEVVARVLGAVMAAVERFEQRAVPSIEGMQADLVRAAFTLAETIIGRELASATDPGRDALGRALAFAPPGRAAIVRMSPSDAGTLPGTFSTEGRDLVIVADPTLGPGDAVVECDATTIESRIQDSVARARAVLLGTEEAT</sequence>
<reference evidence="8" key="1">
    <citation type="submission" date="2021-01" db="EMBL/GenBank/DDBJ databases">
        <title>Whole genome shotgun sequence of Virgisporangium aliadipatigenens NBRC 105644.</title>
        <authorList>
            <person name="Komaki H."/>
            <person name="Tamura T."/>
        </authorList>
    </citation>
    <scope>NUCLEOTIDE SEQUENCE</scope>
    <source>
        <strain evidence="8">NBRC 105644</strain>
    </source>
</reference>
<keyword evidence="9" id="KW-1185">Reference proteome</keyword>